<evidence type="ECO:0000313" key="12">
    <source>
        <dbReference type="Proteomes" id="UP000232230"/>
    </source>
</evidence>
<dbReference type="InterPro" id="IPR017871">
    <property type="entry name" value="ABC_transporter-like_CS"/>
</dbReference>
<evidence type="ECO:0000256" key="7">
    <source>
        <dbReference type="ARBA" id="ARBA00023136"/>
    </source>
</evidence>
<keyword evidence="5 11" id="KW-0067">ATP-binding</keyword>
<dbReference type="PROSITE" id="PS50929">
    <property type="entry name" value="ABC_TM1F"/>
    <property type="match status" value="1"/>
</dbReference>
<feature type="domain" description="ABC transporter" evidence="9">
    <location>
        <begin position="369"/>
        <end position="607"/>
    </location>
</feature>
<organism evidence="11 12">
    <name type="scientific">Williamsoniiplasma somnilux</name>
    <dbReference type="NCBI Taxonomy" id="215578"/>
    <lineage>
        <taxon>Bacteria</taxon>
        <taxon>Bacillati</taxon>
        <taxon>Mycoplasmatota</taxon>
        <taxon>Mollicutes</taxon>
        <taxon>Entomoplasmatales</taxon>
        <taxon>Williamsoniiplasma</taxon>
    </lineage>
</organism>
<feature type="transmembrane region" description="Helical" evidence="8">
    <location>
        <begin position="87"/>
        <end position="108"/>
    </location>
</feature>
<evidence type="ECO:0000256" key="5">
    <source>
        <dbReference type="ARBA" id="ARBA00022840"/>
    </source>
</evidence>
<dbReference type="InterPro" id="IPR003593">
    <property type="entry name" value="AAA+_ATPase"/>
</dbReference>
<gene>
    <name evidence="11" type="ORF">ESOMN_v1c04370</name>
</gene>
<feature type="domain" description="ABC transmembrane type-1" evidence="10">
    <location>
        <begin position="40"/>
        <end position="336"/>
    </location>
</feature>
<dbReference type="RefSeq" id="WP_024863340.1">
    <property type="nucleotide sequence ID" value="NZ_CP024965.1"/>
</dbReference>
<evidence type="ECO:0000313" key="11">
    <source>
        <dbReference type="EMBL" id="ATZ18819.1"/>
    </source>
</evidence>
<dbReference type="SUPFAM" id="SSF52540">
    <property type="entry name" value="P-loop containing nucleoside triphosphate hydrolases"/>
    <property type="match status" value="1"/>
</dbReference>
<dbReference type="Gene3D" id="1.20.1560.10">
    <property type="entry name" value="ABC transporter type 1, transmembrane domain"/>
    <property type="match status" value="1"/>
</dbReference>
<comment type="similarity">
    <text evidence="2">Belongs to the ABC transporter superfamily.</text>
</comment>
<dbReference type="SUPFAM" id="SSF90123">
    <property type="entry name" value="ABC transporter transmembrane region"/>
    <property type="match status" value="1"/>
</dbReference>
<accession>A0A2K8NYC6</accession>
<evidence type="ECO:0000256" key="1">
    <source>
        <dbReference type="ARBA" id="ARBA00004651"/>
    </source>
</evidence>
<dbReference type="Pfam" id="PF00005">
    <property type="entry name" value="ABC_tran"/>
    <property type="match status" value="1"/>
</dbReference>
<evidence type="ECO:0000259" key="10">
    <source>
        <dbReference type="PROSITE" id="PS50929"/>
    </source>
</evidence>
<keyword evidence="12" id="KW-1185">Reference proteome</keyword>
<dbReference type="Pfam" id="PF00664">
    <property type="entry name" value="ABC_membrane"/>
    <property type="match status" value="1"/>
</dbReference>
<evidence type="ECO:0000256" key="3">
    <source>
        <dbReference type="ARBA" id="ARBA00022692"/>
    </source>
</evidence>
<evidence type="ECO:0000259" key="9">
    <source>
        <dbReference type="PROSITE" id="PS50893"/>
    </source>
</evidence>
<feature type="transmembrane region" description="Helical" evidence="8">
    <location>
        <begin position="277"/>
        <end position="300"/>
    </location>
</feature>
<dbReference type="GO" id="GO:0005524">
    <property type="term" value="F:ATP binding"/>
    <property type="evidence" value="ECO:0007669"/>
    <property type="project" value="UniProtKB-KW"/>
</dbReference>
<dbReference type="InterPro" id="IPR011527">
    <property type="entry name" value="ABC1_TM_dom"/>
</dbReference>
<keyword evidence="3 8" id="KW-0812">Transmembrane</keyword>
<keyword evidence="7 8" id="KW-0472">Membrane</keyword>
<proteinExistence type="inferred from homology"/>
<feature type="transmembrane region" description="Helical" evidence="8">
    <location>
        <begin position="37"/>
        <end position="60"/>
    </location>
</feature>
<dbReference type="FunFam" id="3.40.50.300:FF:000218">
    <property type="entry name" value="Multidrug ABC transporter ATP-binding protein"/>
    <property type="match status" value="1"/>
</dbReference>
<keyword evidence="4" id="KW-0547">Nucleotide-binding</keyword>
<dbReference type="InterPro" id="IPR027417">
    <property type="entry name" value="P-loop_NTPase"/>
</dbReference>
<dbReference type="PANTHER" id="PTHR24221">
    <property type="entry name" value="ATP-BINDING CASSETTE SUB-FAMILY B"/>
    <property type="match status" value="1"/>
</dbReference>
<dbReference type="PROSITE" id="PS00211">
    <property type="entry name" value="ABC_TRANSPORTER_1"/>
    <property type="match status" value="1"/>
</dbReference>
<dbReference type="Gene3D" id="3.40.50.300">
    <property type="entry name" value="P-loop containing nucleotide triphosphate hydrolases"/>
    <property type="match status" value="1"/>
</dbReference>
<evidence type="ECO:0000256" key="8">
    <source>
        <dbReference type="SAM" id="Phobius"/>
    </source>
</evidence>
<dbReference type="CDD" id="cd07346">
    <property type="entry name" value="ABC_6TM_exporters"/>
    <property type="match status" value="1"/>
</dbReference>
<dbReference type="EMBL" id="CP024965">
    <property type="protein sequence ID" value="ATZ18819.1"/>
    <property type="molecule type" value="Genomic_DNA"/>
</dbReference>
<evidence type="ECO:0000256" key="2">
    <source>
        <dbReference type="ARBA" id="ARBA00005417"/>
    </source>
</evidence>
<dbReference type="GO" id="GO:0016887">
    <property type="term" value="F:ATP hydrolysis activity"/>
    <property type="evidence" value="ECO:0007669"/>
    <property type="project" value="InterPro"/>
</dbReference>
<dbReference type="PANTHER" id="PTHR24221:SF503">
    <property type="entry name" value="MITOCHONDRIAL POTASSIUM CHANNEL ATP-BINDING SUBUNIT"/>
    <property type="match status" value="1"/>
</dbReference>
<dbReference type="KEGG" id="esx:ESOMN_v1c04370"/>
<dbReference type="PROSITE" id="PS50893">
    <property type="entry name" value="ABC_TRANSPORTER_2"/>
    <property type="match status" value="1"/>
</dbReference>
<dbReference type="Proteomes" id="UP000232230">
    <property type="component" value="Chromosome"/>
</dbReference>
<keyword evidence="6 8" id="KW-1133">Transmembrane helix</keyword>
<evidence type="ECO:0000256" key="4">
    <source>
        <dbReference type="ARBA" id="ARBA00022741"/>
    </source>
</evidence>
<evidence type="ECO:0000256" key="6">
    <source>
        <dbReference type="ARBA" id="ARBA00022989"/>
    </source>
</evidence>
<feature type="transmembrane region" description="Helical" evidence="8">
    <location>
        <begin position="191"/>
        <end position="211"/>
    </location>
</feature>
<dbReference type="GO" id="GO:0005886">
    <property type="term" value="C:plasma membrane"/>
    <property type="evidence" value="ECO:0007669"/>
    <property type="project" value="UniProtKB-SubCell"/>
</dbReference>
<dbReference type="GO" id="GO:0140359">
    <property type="term" value="F:ABC-type transporter activity"/>
    <property type="evidence" value="ECO:0007669"/>
    <property type="project" value="InterPro"/>
</dbReference>
<dbReference type="InterPro" id="IPR039421">
    <property type="entry name" value="Type_1_exporter"/>
</dbReference>
<reference evidence="11 12" key="1">
    <citation type="submission" date="2017-11" db="EMBL/GenBank/DDBJ databases">
        <title>Genome sequence of Entomoplasma somnilux PYAN-1 (ATCC 49194).</title>
        <authorList>
            <person name="Lo W.-S."/>
            <person name="Gasparich G.E."/>
            <person name="Kuo C.-H."/>
        </authorList>
    </citation>
    <scope>NUCLEOTIDE SEQUENCE [LARGE SCALE GENOMIC DNA]</scope>
    <source>
        <strain evidence="11 12">PYAN-1</strain>
    </source>
</reference>
<dbReference type="InterPro" id="IPR003439">
    <property type="entry name" value="ABC_transporter-like_ATP-bd"/>
</dbReference>
<dbReference type="InterPro" id="IPR036640">
    <property type="entry name" value="ABC1_TM_sf"/>
</dbReference>
<sequence length="611" mass="68530">MVKMKEKKEFVSEYSFHWGKMGKFLSIVLETGKQYPFLFVGVILTTSINALIAVLLPLAASNITSLLVSGSIGQSNTNIFLGLTMHWYSWIYVCLVIFGFLIIAEYLTDYSIGIFSARVEISQRNKILIALVNQDVDFFFDKVSGNILTRLVGDTQGLALGIQQFLTNIIYCVVMFIAATSILFIKGYSTIGWIAFVYIVIVIFIGILLFVKFRRKMIEMFDVKREIDTDMTDRISNITLIKSTGTEKFELERTEDQLHIYNKKGDSVVKWSASLNVWVSATVTFVTTLITIIAAVTAINGNGVEIFSTLPLALPMVSFMGLPVIMIVPTLRAASRAANCADRIGELTDPVPTILPNIDGPKIKKIDTIEFKNLNFAYPKKKDKIILPNINFKFEKGKSYAFVGETGSGKSTIGRLLLRYYEPQSGEIIINGKYPLNKLNLPSFLGKVGYVEQDPQIFFGNFIENVRYGKFDANEKQVISACKKAKLHDFIMSLPEGYQTILGQRGFLLSGGQKQRLVIARVFLKNPDLIILDEATSALDNIVEKEIQDQLDELIKGKTSITIAHRLSTIKNVDKIIVLGMDKGIIQEGNFKELINQEGHFQRLYRAGKVK</sequence>
<comment type="subcellular location">
    <subcellularLocation>
        <location evidence="1">Cell membrane</location>
        <topology evidence="1">Multi-pass membrane protein</topology>
    </subcellularLocation>
</comment>
<dbReference type="AlphaFoldDB" id="A0A2K8NYC6"/>
<feature type="transmembrane region" description="Helical" evidence="8">
    <location>
        <begin position="165"/>
        <end position="185"/>
    </location>
</feature>
<dbReference type="SMART" id="SM00382">
    <property type="entry name" value="AAA"/>
    <property type="match status" value="1"/>
</dbReference>
<name>A0A2K8NYC6_9MOLU</name>
<protein>
    <submittedName>
        <fullName evidence="11">ABC transporter ATP-binding protein</fullName>
    </submittedName>
</protein>
<feature type="transmembrane region" description="Helical" evidence="8">
    <location>
        <begin position="306"/>
        <end position="328"/>
    </location>
</feature>